<dbReference type="GO" id="GO:0046872">
    <property type="term" value="F:metal ion binding"/>
    <property type="evidence" value="ECO:0007669"/>
    <property type="project" value="TreeGrafter"/>
</dbReference>
<reference evidence="5" key="1">
    <citation type="journal article" date="2014" name="Nucleic Acids Res.">
        <title>The evolutionary dynamics of variant antigen genes in Babesia reveal a history of genomic innovation underlying host-parasite interaction.</title>
        <authorList>
            <person name="Jackson A.P."/>
            <person name="Otto T.D."/>
            <person name="Darby A."/>
            <person name="Ramaprasad A."/>
            <person name="Xia D."/>
            <person name="Echaide I.E."/>
            <person name="Farber M."/>
            <person name="Gahlot S."/>
            <person name="Gamble J."/>
            <person name="Gupta D."/>
            <person name="Gupta Y."/>
            <person name="Jackson L."/>
            <person name="Malandrin L."/>
            <person name="Malas T.B."/>
            <person name="Moussa E."/>
            <person name="Nair M."/>
            <person name="Reid A.J."/>
            <person name="Sanders M."/>
            <person name="Sharma J."/>
            <person name="Tracey A."/>
            <person name="Quail M.A."/>
            <person name="Weir W."/>
            <person name="Wastling J.M."/>
            <person name="Hall N."/>
            <person name="Willadsen P."/>
            <person name="Lingelbach K."/>
            <person name="Shiels B."/>
            <person name="Tait A."/>
            <person name="Berriman M."/>
            <person name="Allred D.R."/>
            <person name="Pain A."/>
        </authorList>
    </citation>
    <scope>NUCLEOTIDE SEQUENCE [LARGE SCALE GENOMIC DNA]</scope>
    <source>
        <strain evidence="5">Bond</strain>
    </source>
</reference>
<dbReference type="GO" id="GO:0005739">
    <property type="term" value="C:mitochondrion"/>
    <property type="evidence" value="ECO:0007669"/>
    <property type="project" value="TreeGrafter"/>
</dbReference>
<organism evidence="4 5">
    <name type="scientific">Babesia bigemina</name>
    <dbReference type="NCBI Taxonomy" id="5866"/>
    <lineage>
        <taxon>Eukaryota</taxon>
        <taxon>Sar</taxon>
        <taxon>Alveolata</taxon>
        <taxon>Apicomplexa</taxon>
        <taxon>Aconoidasida</taxon>
        <taxon>Piroplasmida</taxon>
        <taxon>Babesiidae</taxon>
        <taxon>Babesia</taxon>
    </lineage>
</organism>
<dbReference type="Gene3D" id="2.30.33.40">
    <property type="entry name" value="GroES chaperonin"/>
    <property type="match status" value="1"/>
</dbReference>
<dbReference type="AlphaFoldDB" id="A0A061DAN3"/>
<sequence length="106" mass="11429">MNTVQSIAKRFVPLFDRVLVSKIKPDAKTKSGLLLPESSNLSSKLATVLAVGAGRLNAKGELIAPTLKKGDTVVIPEYGGMELKLDGEKYTVYREEDIIGVVNQNA</sequence>
<dbReference type="InterPro" id="IPR037124">
    <property type="entry name" value="Chaperonin_GroES_sf"/>
</dbReference>
<dbReference type="OrthoDB" id="184876at2759"/>
<gene>
    <name evidence="4" type="ORF">BBBOND_0402345</name>
</gene>
<dbReference type="STRING" id="5866.A0A061DAN3"/>
<dbReference type="EMBL" id="LK391710">
    <property type="protein sequence ID" value="CDR97746.1"/>
    <property type="molecule type" value="Genomic_DNA"/>
</dbReference>
<dbReference type="PANTHER" id="PTHR10772">
    <property type="entry name" value="10 KDA HEAT SHOCK PROTEIN"/>
    <property type="match status" value="1"/>
</dbReference>
<keyword evidence="2 3" id="KW-0143">Chaperone</keyword>
<dbReference type="PROSITE" id="PS00681">
    <property type="entry name" value="CHAPERONINS_CPN10"/>
    <property type="match status" value="1"/>
</dbReference>
<dbReference type="KEGG" id="bbig:BBBOND_0402345"/>
<dbReference type="Proteomes" id="UP000033188">
    <property type="component" value="Chromosome 4"/>
</dbReference>
<dbReference type="InterPro" id="IPR020818">
    <property type="entry name" value="Chaperonin_GroES"/>
</dbReference>
<dbReference type="SMART" id="SM00883">
    <property type="entry name" value="Cpn10"/>
    <property type="match status" value="1"/>
</dbReference>
<evidence type="ECO:0000256" key="1">
    <source>
        <dbReference type="ARBA" id="ARBA00006975"/>
    </source>
</evidence>
<dbReference type="InterPro" id="IPR018369">
    <property type="entry name" value="Chaprnonin_Cpn10_CS"/>
</dbReference>
<proteinExistence type="inferred from homology"/>
<dbReference type="PANTHER" id="PTHR10772:SF0">
    <property type="entry name" value="10 KDA HEAT SHOCK PROTEIN, MITOCHONDRIAL"/>
    <property type="match status" value="1"/>
</dbReference>
<dbReference type="RefSeq" id="XP_012769932.1">
    <property type="nucleotide sequence ID" value="XM_012914478.1"/>
</dbReference>
<dbReference type="GO" id="GO:0051082">
    <property type="term" value="F:unfolded protein binding"/>
    <property type="evidence" value="ECO:0007669"/>
    <property type="project" value="TreeGrafter"/>
</dbReference>
<dbReference type="OMA" id="EDFLIMR"/>
<accession>A0A061DAN3</accession>
<dbReference type="GO" id="GO:0051087">
    <property type="term" value="F:protein-folding chaperone binding"/>
    <property type="evidence" value="ECO:0007669"/>
    <property type="project" value="TreeGrafter"/>
</dbReference>
<dbReference type="GO" id="GO:0044183">
    <property type="term" value="F:protein folding chaperone"/>
    <property type="evidence" value="ECO:0007669"/>
    <property type="project" value="InterPro"/>
</dbReference>
<evidence type="ECO:0000313" key="4">
    <source>
        <dbReference type="EMBL" id="CDR97746.1"/>
    </source>
</evidence>
<dbReference type="SUPFAM" id="SSF50129">
    <property type="entry name" value="GroES-like"/>
    <property type="match status" value="1"/>
</dbReference>
<evidence type="ECO:0000256" key="3">
    <source>
        <dbReference type="RuleBase" id="RU003479"/>
    </source>
</evidence>
<dbReference type="VEuPathDB" id="PiroplasmaDB:BBBOND_0402345"/>
<dbReference type="HAMAP" id="MF_00580">
    <property type="entry name" value="CH10"/>
    <property type="match status" value="1"/>
</dbReference>
<evidence type="ECO:0000313" key="5">
    <source>
        <dbReference type="Proteomes" id="UP000033188"/>
    </source>
</evidence>
<dbReference type="CDD" id="cd00320">
    <property type="entry name" value="cpn10"/>
    <property type="match status" value="1"/>
</dbReference>
<dbReference type="PRINTS" id="PR00297">
    <property type="entry name" value="CHAPERONIN10"/>
</dbReference>
<dbReference type="Pfam" id="PF00166">
    <property type="entry name" value="Cpn10"/>
    <property type="match status" value="1"/>
</dbReference>
<comment type="similarity">
    <text evidence="1 3">Belongs to the GroES chaperonin family.</text>
</comment>
<dbReference type="GeneID" id="24566287"/>
<protein>
    <submittedName>
        <fullName evidence="4">Uncharacterized protein</fullName>
    </submittedName>
</protein>
<dbReference type="GO" id="GO:0005524">
    <property type="term" value="F:ATP binding"/>
    <property type="evidence" value="ECO:0007669"/>
    <property type="project" value="InterPro"/>
</dbReference>
<evidence type="ECO:0000256" key="2">
    <source>
        <dbReference type="ARBA" id="ARBA00023186"/>
    </source>
</evidence>
<dbReference type="InterPro" id="IPR011032">
    <property type="entry name" value="GroES-like_sf"/>
</dbReference>
<name>A0A061DAN3_BABBI</name>
<keyword evidence="5" id="KW-1185">Reference proteome</keyword>
<dbReference type="FunFam" id="2.30.33.40:FF:000002">
    <property type="entry name" value="10 kDa chaperonin, mitochondrial"/>
    <property type="match status" value="1"/>
</dbReference>